<dbReference type="InterPro" id="IPR000326">
    <property type="entry name" value="PAP2/HPO"/>
</dbReference>
<keyword evidence="5 6" id="KW-0472">Membrane</keyword>
<dbReference type="Proteomes" id="UP000324800">
    <property type="component" value="Unassembled WGS sequence"/>
</dbReference>
<dbReference type="Gene3D" id="1.20.144.10">
    <property type="entry name" value="Phosphatidic acid phosphatase type 2/haloperoxidase"/>
    <property type="match status" value="1"/>
</dbReference>
<comment type="similarity">
    <text evidence="2">Belongs to the PA-phosphatase related phosphoesterase family.</text>
</comment>
<dbReference type="GO" id="GO:0008195">
    <property type="term" value="F:phosphatidate phosphatase activity"/>
    <property type="evidence" value="ECO:0007669"/>
    <property type="project" value="TreeGrafter"/>
</dbReference>
<dbReference type="GO" id="GO:0006644">
    <property type="term" value="P:phospholipid metabolic process"/>
    <property type="evidence" value="ECO:0007669"/>
    <property type="project" value="InterPro"/>
</dbReference>
<dbReference type="GO" id="GO:0046839">
    <property type="term" value="P:phospholipid dephosphorylation"/>
    <property type="evidence" value="ECO:0007669"/>
    <property type="project" value="TreeGrafter"/>
</dbReference>
<dbReference type="EMBL" id="SNRW01011110">
    <property type="protein sequence ID" value="KAA6375612.1"/>
    <property type="molecule type" value="Genomic_DNA"/>
</dbReference>
<comment type="subcellular location">
    <subcellularLocation>
        <location evidence="1">Membrane</location>
        <topology evidence="1">Multi-pass membrane protein</topology>
    </subcellularLocation>
</comment>
<accession>A0A5J4UZM7</accession>
<dbReference type="PANTHER" id="PTHR10165">
    <property type="entry name" value="LIPID PHOSPHATE PHOSPHATASE"/>
    <property type="match status" value="1"/>
</dbReference>
<evidence type="ECO:0000256" key="6">
    <source>
        <dbReference type="SAM" id="Phobius"/>
    </source>
</evidence>
<feature type="chain" id="PRO_5023895622" evidence="7">
    <location>
        <begin position="19"/>
        <end position="164"/>
    </location>
</feature>
<feature type="transmembrane region" description="Helical" evidence="6">
    <location>
        <begin position="86"/>
        <end position="107"/>
    </location>
</feature>
<dbReference type="PANTHER" id="PTHR10165:SF103">
    <property type="entry name" value="PHOSPHOLIPID PHOSPHATASE HOMOLOG 1.2 HOMOLOG"/>
    <property type="match status" value="1"/>
</dbReference>
<dbReference type="AlphaFoldDB" id="A0A5J4UZM7"/>
<dbReference type="InterPro" id="IPR036938">
    <property type="entry name" value="PAP2/HPO_sf"/>
</dbReference>
<sequence>MSCLISLLFGFGVTRTLAQLAKFRIGRLRPDFLQRCIPDQEDVRKHYEQDLINYGHIIAHDFICTGDPNVVKEGRQSFPSGHALSVAYTFAFCTFLAYFWSLIAIYISSSRISDNRHNLTDVISGFAFGLIGGLFSGYLIWAFEYADNKNDINNMKETEIQSKP</sequence>
<evidence type="ECO:0000256" key="1">
    <source>
        <dbReference type="ARBA" id="ARBA00004141"/>
    </source>
</evidence>
<dbReference type="SMART" id="SM00014">
    <property type="entry name" value="acidPPc"/>
    <property type="match status" value="1"/>
</dbReference>
<evidence type="ECO:0000256" key="2">
    <source>
        <dbReference type="ARBA" id="ARBA00008816"/>
    </source>
</evidence>
<keyword evidence="4 6" id="KW-1133">Transmembrane helix</keyword>
<evidence type="ECO:0000256" key="4">
    <source>
        <dbReference type="ARBA" id="ARBA00022989"/>
    </source>
</evidence>
<keyword evidence="7" id="KW-0732">Signal</keyword>
<evidence type="ECO:0000313" key="9">
    <source>
        <dbReference type="EMBL" id="KAA6375612.1"/>
    </source>
</evidence>
<proteinExistence type="inferred from homology"/>
<dbReference type="GO" id="GO:0007165">
    <property type="term" value="P:signal transduction"/>
    <property type="evidence" value="ECO:0007669"/>
    <property type="project" value="TreeGrafter"/>
</dbReference>
<evidence type="ECO:0000313" key="10">
    <source>
        <dbReference type="Proteomes" id="UP000324800"/>
    </source>
</evidence>
<keyword evidence="3 6" id="KW-0812">Transmembrane</keyword>
<reference evidence="9 10" key="1">
    <citation type="submission" date="2019-03" db="EMBL/GenBank/DDBJ databases">
        <title>Single cell metagenomics reveals metabolic interactions within the superorganism composed of flagellate Streblomastix strix and complex community of Bacteroidetes bacteria on its surface.</title>
        <authorList>
            <person name="Treitli S.C."/>
            <person name="Kolisko M."/>
            <person name="Husnik F."/>
            <person name="Keeling P."/>
            <person name="Hampl V."/>
        </authorList>
    </citation>
    <scope>NUCLEOTIDE SEQUENCE [LARGE SCALE GENOMIC DNA]</scope>
    <source>
        <strain evidence="9">ST1C</strain>
    </source>
</reference>
<dbReference type="OrthoDB" id="10030083at2759"/>
<feature type="signal peptide" evidence="7">
    <location>
        <begin position="1"/>
        <end position="18"/>
    </location>
</feature>
<dbReference type="InterPro" id="IPR043216">
    <property type="entry name" value="PAP-like"/>
</dbReference>
<evidence type="ECO:0000256" key="7">
    <source>
        <dbReference type="SAM" id="SignalP"/>
    </source>
</evidence>
<dbReference type="SUPFAM" id="SSF48317">
    <property type="entry name" value="Acid phosphatase/Vanadium-dependent haloperoxidase"/>
    <property type="match status" value="1"/>
</dbReference>
<organism evidence="9 10">
    <name type="scientific">Streblomastix strix</name>
    <dbReference type="NCBI Taxonomy" id="222440"/>
    <lineage>
        <taxon>Eukaryota</taxon>
        <taxon>Metamonada</taxon>
        <taxon>Preaxostyla</taxon>
        <taxon>Oxymonadida</taxon>
        <taxon>Streblomastigidae</taxon>
        <taxon>Streblomastix</taxon>
    </lineage>
</organism>
<evidence type="ECO:0000256" key="5">
    <source>
        <dbReference type="ARBA" id="ARBA00023136"/>
    </source>
</evidence>
<evidence type="ECO:0000256" key="3">
    <source>
        <dbReference type="ARBA" id="ARBA00022692"/>
    </source>
</evidence>
<feature type="transmembrane region" description="Helical" evidence="6">
    <location>
        <begin position="119"/>
        <end position="141"/>
    </location>
</feature>
<dbReference type="Pfam" id="PF01569">
    <property type="entry name" value="PAP2"/>
    <property type="match status" value="1"/>
</dbReference>
<evidence type="ECO:0000259" key="8">
    <source>
        <dbReference type="SMART" id="SM00014"/>
    </source>
</evidence>
<gene>
    <name evidence="9" type="ORF">EZS28_028859</name>
</gene>
<feature type="domain" description="Phosphatidic acid phosphatase type 2/haloperoxidase" evidence="8">
    <location>
        <begin position="2"/>
        <end position="137"/>
    </location>
</feature>
<comment type="caution">
    <text evidence="9">The sequence shown here is derived from an EMBL/GenBank/DDBJ whole genome shotgun (WGS) entry which is preliminary data.</text>
</comment>
<protein>
    <submittedName>
        <fullName evidence="9">Phosphatidate phosphatase</fullName>
    </submittedName>
</protein>
<name>A0A5J4UZM7_9EUKA</name>
<dbReference type="GO" id="GO:0005886">
    <property type="term" value="C:plasma membrane"/>
    <property type="evidence" value="ECO:0007669"/>
    <property type="project" value="TreeGrafter"/>
</dbReference>